<dbReference type="OrthoDB" id="9804312at2"/>
<dbReference type="CDD" id="cd02440">
    <property type="entry name" value="AdoMet_MTases"/>
    <property type="match status" value="1"/>
</dbReference>
<dbReference type="SUPFAM" id="SSF53335">
    <property type="entry name" value="S-adenosyl-L-methionine-dependent methyltransferases"/>
    <property type="match status" value="1"/>
</dbReference>
<dbReference type="AlphaFoldDB" id="A0A128FJJ3"/>
<dbReference type="Proteomes" id="UP000073601">
    <property type="component" value="Unassembled WGS sequence"/>
</dbReference>
<proteinExistence type="predicted"/>
<accession>A0A128FJJ3</accession>
<name>A0A128FJJ3_9GAMM</name>
<feature type="domain" description="Methyltransferase" evidence="1">
    <location>
        <begin position="38"/>
        <end position="128"/>
    </location>
</feature>
<sequence length="196" mass="22337">MNQQAKWNQYYQKVSPMPHRKLVEKAVKLDKTGHRVAVDCGCGSGAETAYLLAQQYEVHAFDFNEDAVTLTHQRCKNNPKLNLTLDSFSEFEFPISSLITANNSLFFCEAKELDAVWSRIRSSLIRGGVFCGDFIGRNDTWNQDPSRALAPVDKAMLDSMFKGFKIVFLKERNELGKTAIGIEKHWHTYTLIAIKR</sequence>
<dbReference type="Gene3D" id="3.40.50.150">
    <property type="entry name" value="Vaccinia Virus protein VP39"/>
    <property type="match status" value="1"/>
</dbReference>
<dbReference type="InterPro" id="IPR029063">
    <property type="entry name" value="SAM-dependent_MTases_sf"/>
</dbReference>
<gene>
    <name evidence="2" type="ORF">GMA8713_04759</name>
</gene>
<evidence type="ECO:0000313" key="2">
    <source>
        <dbReference type="EMBL" id="CZF86720.1"/>
    </source>
</evidence>
<organism evidence="2 3">
    <name type="scientific">Grimontia marina</name>
    <dbReference type="NCBI Taxonomy" id="646534"/>
    <lineage>
        <taxon>Bacteria</taxon>
        <taxon>Pseudomonadati</taxon>
        <taxon>Pseudomonadota</taxon>
        <taxon>Gammaproteobacteria</taxon>
        <taxon>Vibrionales</taxon>
        <taxon>Vibrionaceae</taxon>
        <taxon>Grimontia</taxon>
    </lineage>
</organism>
<evidence type="ECO:0000259" key="1">
    <source>
        <dbReference type="Pfam" id="PF13649"/>
    </source>
</evidence>
<reference evidence="3" key="1">
    <citation type="submission" date="2016-02" db="EMBL/GenBank/DDBJ databases">
        <authorList>
            <person name="Rodrigo-Torres Lidia"/>
            <person name="Arahal R.David."/>
        </authorList>
    </citation>
    <scope>NUCLEOTIDE SEQUENCE [LARGE SCALE GENOMIC DNA]</scope>
    <source>
        <strain evidence="3">CECT 8713</strain>
    </source>
</reference>
<dbReference type="Pfam" id="PF13649">
    <property type="entry name" value="Methyltransf_25"/>
    <property type="match status" value="1"/>
</dbReference>
<evidence type="ECO:0000313" key="3">
    <source>
        <dbReference type="Proteomes" id="UP000073601"/>
    </source>
</evidence>
<keyword evidence="3" id="KW-1185">Reference proteome</keyword>
<dbReference type="InterPro" id="IPR041698">
    <property type="entry name" value="Methyltransf_25"/>
</dbReference>
<dbReference type="EMBL" id="FIZY01000078">
    <property type="protein sequence ID" value="CZF86720.1"/>
    <property type="molecule type" value="Genomic_DNA"/>
</dbReference>
<protein>
    <submittedName>
        <fullName evidence="2">Tellurite resistance protein TehB</fullName>
    </submittedName>
</protein>
<dbReference type="RefSeq" id="WP_062714820.1">
    <property type="nucleotide sequence ID" value="NZ_CAWRCI010000078.1"/>
</dbReference>